<organism evidence="2">
    <name type="scientific">plant metagenome</name>
    <dbReference type="NCBI Taxonomy" id="1297885"/>
    <lineage>
        <taxon>unclassified sequences</taxon>
        <taxon>metagenomes</taxon>
        <taxon>organismal metagenomes</taxon>
    </lineage>
</organism>
<protein>
    <submittedName>
        <fullName evidence="2">Uncharacterized protein</fullName>
    </submittedName>
</protein>
<reference evidence="2" key="1">
    <citation type="submission" date="2019-03" db="EMBL/GenBank/DDBJ databases">
        <authorList>
            <person name="Danneels B."/>
        </authorList>
    </citation>
    <scope>NUCLEOTIDE SEQUENCE</scope>
</reference>
<sequence>MSQAESLDRDKVVSANWSLADWNAALIRQIFMRPDRTSTSLSRLDTTGRLLQKIAGEVDGEVAKRRFIAAFGNDPARIKRQYRWSSSIPATTQRDGIPPTFAALYLTLLAASADDTTFEDGNFRNRFSRLLNSPGLASFEFGELPRLWLHFAEWTRSRQQSRRDCARLLLPDPPQHEKLIGRSKRLAFPTYRDELQLRATLKKSGLDSDASFASVSAVVHERLTSFSSDFREELTTFHQFVARGRRLEAYESPFWGAIRDIRQETDEKRVEDYGRFCVLLDASDPRHLEFCLLSDDRGLQSLAEGERIVLERPQESYRLMWRDPARTTAIDAIAALAARHRDLARSRVGTALLAGCLMLLPDPVGRLTTDGDYYDNGPVALVSRREHSDQFIATCRHLGVRWHGASAHDENGEWRAMVFPSISRASLDRLSALIPEGAKGLARSGWRPPRPRLSGGAWFGQALLLSPASNPVVHMENCEAGRFALLGETGEEIGVGELDMTGDELYIPPAMLTDTRRITACRYVLELGADGESVLEVPVVTEIPRLDYRQIVDRGVWLSDGPNGSLSGLELVPPLPGSTVDLARQRPLTGGWPLLKPTSTTSLTACAPMEQSQPPQPFGWLTEMLALRYARRTSLPFSELRSHLDMVAAATNISPWVVRRLLLAGCWLRTVERRTSPFPTLILADRMISCRSLNGRSVARISGMFQEAELRDLQQALYPTESISRISTDDLQAVIGCLEISFDSMDRARELANRHNLTWIEQETPWNPMAGMLLPTSEIRCRQVMQPNLLLEEWDSKARLWLEARVVTEEPVPGALFKAQGNQRNTFWIKSKDGFFATDSSSWAWLVHTQEIEGSLGSLLANGDVAWSERIMSLPSTLCRWWLHLGGGCIGIGPQGALVFLGGGTRSIWEGVASSTPDHPTATARCLERRALALRIRQRRPS</sequence>
<dbReference type="AlphaFoldDB" id="A0A484RG88"/>
<dbReference type="EMBL" id="CAADIE010000035">
    <property type="protein sequence ID" value="VFR48782.1"/>
    <property type="molecule type" value="Genomic_DNA"/>
</dbReference>
<name>A0A484RG88_9ZZZZ</name>
<dbReference type="EMBL" id="CAADIH010000034">
    <property type="protein sequence ID" value="VFR49564.1"/>
    <property type="molecule type" value="Genomic_DNA"/>
</dbReference>
<evidence type="ECO:0000313" key="1">
    <source>
        <dbReference type="EMBL" id="VFR48782.1"/>
    </source>
</evidence>
<proteinExistence type="predicted"/>
<gene>
    <name evidence="1" type="ORF">BER1_2232</name>
    <name evidence="2" type="ORF">BER2_2194</name>
</gene>
<evidence type="ECO:0000313" key="2">
    <source>
        <dbReference type="EMBL" id="VFR49564.1"/>
    </source>
</evidence>
<accession>A0A484RG88</accession>